<organism evidence="2 3">
    <name type="scientific">Legionella oakridgensis</name>
    <dbReference type="NCBI Taxonomy" id="29423"/>
    <lineage>
        <taxon>Bacteria</taxon>
        <taxon>Pseudomonadati</taxon>
        <taxon>Pseudomonadota</taxon>
        <taxon>Gammaproteobacteria</taxon>
        <taxon>Legionellales</taxon>
        <taxon>Legionellaceae</taxon>
        <taxon>Legionella</taxon>
    </lineage>
</organism>
<dbReference type="PATRIC" id="fig|29423.5.peg.823"/>
<evidence type="ECO:0000259" key="1">
    <source>
        <dbReference type="Pfam" id="PF08808"/>
    </source>
</evidence>
<dbReference type="RefSeq" id="WP_064101364.1">
    <property type="nucleotide sequence ID" value="NZ_LCUA01000035.1"/>
</dbReference>
<dbReference type="AlphaFoldDB" id="A0A0W0X5U3"/>
<sequence>MEATENKLLNSFDEYILCSDCFKDYGLILQAQKIGINNKEACINCCSTEGSKLTGKLIQDIASLFFVEGTISKSKYGACPIIQFNYSNPGDSFDDFSDELRKDMALIESKIGLKFFYYGPRLWMIGENEPLKSLQKKTEQQAILDRIINEYPSRTLHTEDIFYRLRINPDKTHHHADYDSPPENIIKKGRLESKKLPILYCSQDIETCIHECRTTAEDNLYIAVLNPTKELKVIDLTPIVGNDDETEFESLDIAIHMLFMASKHSYNISREIALEIYNNGFDGLIYPSYFSTLRTGATPLETILGISIRKIPQLTEYAESQIKSNIALFGRPIQDEKVTIKGINRIVLKKVIYDYDFGPVEKAP</sequence>
<gene>
    <name evidence="2" type="ORF">Loak_0789</name>
</gene>
<proteinExistence type="predicted"/>
<evidence type="ECO:0000313" key="2">
    <source>
        <dbReference type="EMBL" id="KTD39860.1"/>
    </source>
</evidence>
<reference evidence="2 3" key="1">
    <citation type="submission" date="2015-11" db="EMBL/GenBank/DDBJ databases">
        <title>Genomic analysis of 38 Legionella species identifies large and diverse effector repertoires.</title>
        <authorList>
            <person name="Burstein D."/>
            <person name="Amaro F."/>
            <person name="Zusman T."/>
            <person name="Lifshitz Z."/>
            <person name="Cohen O."/>
            <person name="Gilbert J.A."/>
            <person name="Pupko T."/>
            <person name="Shuman H.A."/>
            <person name="Segal G."/>
        </authorList>
    </citation>
    <scope>NUCLEOTIDE SEQUENCE [LARGE SCALE GENOMIC DNA]</scope>
    <source>
        <strain evidence="2 3">Oak Ridge-10</strain>
    </source>
</reference>
<dbReference type="EMBL" id="LNYP01000011">
    <property type="protein sequence ID" value="KTD39860.1"/>
    <property type="molecule type" value="Genomic_DNA"/>
</dbReference>
<evidence type="ECO:0000313" key="3">
    <source>
        <dbReference type="Proteomes" id="UP000054858"/>
    </source>
</evidence>
<accession>A0A0W0X5U3</accession>
<dbReference type="InterPro" id="IPR014914">
    <property type="entry name" value="RES_dom"/>
</dbReference>
<protein>
    <submittedName>
        <fullName evidence="2">RES domain protein</fullName>
    </submittedName>
</protein>
<comment type="caution">
    <text evidence="2">The sequence shown here is derived from an EMBL/GenBank/DDBJ whole genome shotgun (WGS) entry which is preliminary data.</text>
</comment>
<feature type="domain" description="RES" evidence="1">
    <location>
        <begin position="165"/>
        <end position="289"/>
    </location>
</feature>
<dbReference type="Proteomes" id="UP000054858">
    <property type="component" value="Unassembled WGS sequence"/>
</dbReference>
<name>A0A0W0X5U3_9GAMM</name>
<dbReference type="Pfam" id="PF08808">
    <property type="entry name" value="RES"/>
    <property type="match status" value="1"/>
</dbReference>